<dbReference type="GO" id="GO:0042802">
    <property type="term" value="F:identical protein binding"/>
    <property type="evidence" value="ECO:0007669"/>
    <property type="project" value="InterPro"/>
</dbReference>
<dbReference type="InterPro" id="IPR011717">
    <property type="entry name" value="TPR-4"/>
</dbReference>
<evidence type="ECO:0000256" key="3">
    <source>
        <dbReference type="PROSITE-ProRule" id="PRU00339"/>
    </source>
</evidence>
<organism evidence="7 9">
    <name type="scientific">Pandoraea pulmonicola</name>
    <dbReference type="NCBI Taxonomy" id="93221"/>
    <lineage>
        <taxon>Bacteria</taxon>
        <taxon>Pseudomonadati</taxon>
        <taxon>Pseudomonadota</taxon>
        <taxon>Betaproteobacteria</taxon>
        <taxon>Burkholderiales</taxon>
        <taxon>Burkholderiaceae</taxon>
        <taxon>Pandoraea</taxon>
    </lineage>
</organism>
<keyword evidence="5" id="KW-1133">Transmembrane helix</keyword>
<evidence type="ECO:0000313" key="7">
    <source>
        <dbReference type="EMBL" id="SUA90532.1"/>
    </source>
</evidence>
<dbReference type="EMBL" id="CP010310">
    <property type="protein sequence ID" value="AJC20896.1"/>
    <property type="molecule type" value="Genomic_DNA"/>
</dbReference>
<feature type="repeat" description="TPR" evidence="3">
    <location>
        <begin position="611"/>
        <end position="644"/>
    </location>
</feature>
<dbReference type="InterPro" id="IPR051012">
    <property type="entry name" value="CellSynth/LPSAsmb/PSIAsmb"/>
</dbReference>
<sequence length="658" mass="71424">MPNTRIQSIPTASETAVTVAPVALRLRGALARGAWAGATALGVTCASAIMAFLPASSAFAQTVQGGTRHPLAQNTPKAPATPASPASSASGPAAAPAKASAPGANGGVDAEDAAAATPKEKLPNVALSSEIVFEVMAAELSLQRGNLAPAYNTYIALANRTKDPRMARRAVEIALGARQLGDALIAARLWHQLDPTWRPASQLLASLQVGTGHLAEAEPLLVEELNKVPEARRGQAILELQQMIARSPERATGIDSLKRMLANDMQRPEAQLAIARSQLDAGDTAGARASLENALRIKPDYEAAALLYGQMGPSERTSAIAGLKTFLDRNPNAKEARFAYAKLLLADNQLDGAQKQFETLEKRYPHELSTLMALALLSLHAKHPDKAEQYLQKYAAEAEEQNTDGAQAYVYLAQIAQDRKDYPAADKWLSKIREDSNAYLPAQIGRAQLLADQGKVDEGRALLHGIKSSDPREQLALKRAESDLLVKAKRYDDAEKLLAAEVKDHPDDADLLYQYGMVAELNKHYDVMEKAMRRVMTAQPENAQAYNALGYSLTERNTRLPEALKLLQKASALSPEDPYIMDSLGWVKYRLGDKQQALELLRRAYGIQAQAEIGAHLGEVLWESGQQDEARKTWREALKLDGDDDTLRSTMKRYNVAP</sequence>
<feature type="compositionally biased region" description="Low complexity" evidence="4">
    <location>
        <begin position="75"/>
        <end position="103"/>
    </location>
</feature>
<dbReference type="Proteomes" id="UP000035086">
    <property type="component" value="Chromosome"/>
</dbReference>
<dbReference type="KEGG" id="ppul:RO07_11180"/>
<keyword evidence="8" id="KW-1185">Reference proteome</keyword>
<dbReference type="PANTHER" id="PTHR45586:SF1">
    <property type="entry name" value="LIPOPOLYSACCHARIDE ASSEMBLY PROTEIN B"/>
    <property type="match status" value="1"/>
</dbReference>
<name>A0AAJ5D0D7_PANPU</name>
<protein>
    <submittedName>
        <fullName evidence="7">Tetratricopeptide repeat protein</fullName>
    </submittedName>
</protein>
<dbReference type="Gene3D" id="1.25.40.10">
    <property type="entry name" value="Tetratricopeptide repeat domain"/>
    <property type="match status" value="2"/>
</dbReference>
<dbReference type="Pfam" id="PF13181">
    <property type="entry name" value="TPR_8"/>
    <property type="match status" value="1"/>
</dbReference>
<feature type="transmembrane region" description="Helical" evidence="5">
    <location>
        <begin position="34"/>
        <end position="53"/>
    </location>
</feature>
<keyword evidence="2 3" id="KW-0802">TPR repeat</keyword>
<dbReference type="SMART" id="SM00028">
    <property type="entry name" value="TPR"/>
    <property type="match status" value="3"/>
</dbReference>
<dbReference type="Proteomes" id="UP000254589">
    <property type="component" value="Unassembled WGS sequence"/>
</dbReference>
<evidence type="ECO:0000256" key="1">
    <source>
        <dbReference type="ARBA" id="ARBA00022737"/>
    </source>
</evidence>
<evidence type="ECO:0000313" key="9">
    <source>
        <dbReference type="Proteomes" id="UP000254589"/>
    </source>
</evidence>
<evidence type="ECO:0000256" key="4">
    <source>
        <dbReference type="SAM" id="MobiDB-lite"/>
    </source>
</evidence>
<dbReference type="InterPro" id="IPR019734">
    <property type="entry name" value="TPR_rpt"/>
</dbReference>
<evidence type="ECO:0000256" key="5">
    <source>
        <dbReference type="SAM" id="Phobius"/>
    </source>
</evidence>
<dbReference type="SUPFAM" id="SSF48452">
    <property type="entry name" value="TPR-like"/>
    <property type="match status" value="3"/>
</dbReference>
<dbReference type="PANTHER" id="PTHR45586">
    <property type="entry name" value="TPR REPEAT-CONTAINING PROTEIN PA4667"/>
    <property type="match status" value="1"/>
</dbReference>
<reference evidence="8" key="1">
    <citation type="submission" date="2014-12" db="EMBL/GenBank/DDBJ databases">
        <title>Complete Genome Sequencing of Pandoraea pulmonicola DSM 16583.</title>
        <authorList>
            <person name="Chan K.-G."/>
        </authorList>
    </citation>
    <scope>NUCLEOTIDE SEQUENCE [LARGE SCALE GENOMIC DNA]</scope>
    <source>
        <strain evidence="8">DSM 16583</strain>
    </source>
</reference>
<dbReference type="AlphaFoldDB" id="A0AAJ5D0D7"/>
<proteinExistence type="predicted"/>
<reference evidence="6" key="2">
    <citation type="submission" date="2016-11" db="EMBL/GenBank/DDBJ databases">
        <title>Complete Genome Sequencing of Pandoraea pulmonicola DSM 16583.</title>
        <authorList>
            <person name="Chan K.-G."/>
        </authorList>
    </citation>
    <scope>NUCLEOTIDE SEQUENCE</scope>
    <source>
        <strain evidence="6">DSM 16583</strain>
    </source>
</reference>
<gene>
    <name evidence="7" type="ORF">NCTC13159_02015</name>
    <name evidence="6" type="ORF">RO07_11180</name>
</gene>
<dbReference type="EMBL" id="UGSJ01000001">
    <property type="protein sequence ID" value="SUA90532.1"/>
    <property type="molecule type" value="Genomic_DNA"/>
</dbReference>
<keyword evidence="5" id="KW-0812">Transmembrane</keyword>
<reference evidence="7 9" key="3">
    <citation type="submission" date="2018-06" db="EMBL/GenBank/DDBJ databases">
        <authorList>
            <consortium name="Pathogen Informatics"/>
            <person name="Doyle S."/>
        </authorList>
    </citation>
    <scope>NUCLEOTIDE SEQUENCE [LARGE SCALE GENOMIC DNA]</scope>
    <source>
        <strain evidence="7 9">NCTC13159</strain>
    </source>
</reference>
<evidence type="ECO:0000313" key="6">
    <source>
        <dbReference type="EMBL" id="AJC20896.1"/>
    </source>
</evidence>
<evidence type="ECO:0000256" key="2">
    <source>
        <dbReference type="ARBA" id="ARBA00022803"/>
    </source>
</evidence>
<dbReference type="InterPro" id="IPR011990">
    <property type="entry name" value="TPR-like_helical_dom_sf"/>
</dbReference>
<dbReference type="Pfam" id="PF13432">
    <property type="entry name" value="TPR_16"/>
    <property type="match status" value="3"/>
</dbReference>
<keyword evidence="1" id="KW-0677">Repeat</keyword>
<keyword evidence="5" id="KW-0472">Membrane</keyword>
<dbReference type="PROSITE" id="PS50005">
    <property type="entry name" value="TPR"/>
    <property type="match status" value="1"/>
</dbReference>
<dbReference type="Pfam" id="PF07721">
    <property type="entry name" value="TPR_4"/>
    <property type="match status" value="2"/>
</dbReference>
<feature type="region of interest" description="Disordered" evidence="4">
    <location>
        <begin position="64"/>
        <end position="116"/>
    </location>
</feature>
<accession>A0AAJ5D0D7</accession>
<evidence type="ECO:0000313" key="8">
    <source>
        <dbReference type="Proteomes" id="UP000035086"/>
    </source>
</evidence>